<evidence type="ECO:0000313" key="16">
    <source>
        <dbReference type="Ensembl" id="ENSCPBP00000015713.1"/>
    </source>
</evidence>
<evidence type="ECO:0000256" key="6">
    <source>
        <dbReference type="ARBA" id="ARBA00022659"/>
    </source>
</evidence>
<dbReference type="InterPro" id="IPR000436">
    <property type="entry name" value="Sushi_SCR_CCP_dom"/>
</dbReference>
<dbReference type="Pfam" id="PF00084">
    <property type="entry name" value="Sushi"/>
    <property type="match status" value="3"/>
</dbReference>
<keyword evidence="11" id="KW-0325">Glycoprotein</keyword>
<evidence type="ECO:0000256" key="3">
    <source>
        <dbReference type="ARBA" id="ARBA00004613"/>
    </source>
</evidence>
<evidence type="ECO:0000256" key="2">
    <source>
        <dbReference type="ARBA" id="ARBA00004328"/>
    </source>
</evidence>
<dbReference type="GeneTree" id="ENSGT00940000154967"/>
<sequence length="369" mass="40842">MEGIRKEGMREEGIEEEAGTGGLKATAERRFPAGAAGGRGTDGPSLCPARREEPAEGTGQTCQRTCTQDRDCSGRRQCLCDGACGLSCVTPGRTCPWPVQIDNAETRLAQASRGFGALMEVTCQPGFRLSKGEGVALSRCQGDRKWSLTAPCERDLTPASFCSPPPETDNGFYSGASYRAGGEVRYKCKRGYRLEGPETIRCQENQEWSGPAPTCRPVFCPPPGDIAEGYLVAVEKPQYRAGELVYYLCKRSYLLDGTNRVTCRGNGTWSPRPFCRARCLVPAQRSRVLYQGHKLWIHEIPQGQVQHGEIVTFYCRSQNQTQTQTQSCSYQAPARCFDGLLPLPACYDEPTWLQYQFFPKRVVSEIRPC</sequence>
<keyword evidence="17" id="KW-1185">Reference proteome</keyword>
<keyword evidence="8" id="KW-0732">Signal</keyword>
<dbReference type="PANTHER" id="PTHR45785">
    <property type="entry name" value="COMPLEMENT FACTOR H-RELATED"/>
    <property type="match status" value="1"/>
</dbReference>
<keyword evidence="6 14" id="KW-0768">Sushi</keyword>
<dbReference type="PROSITE" id="PS50923">
    <property type="entry name" value="SUSHI"/>
    <property type="match status" value="3"/>
</dbReference>
<evidence type="ECO:0000256" key="15">
    <source>
        <dbReference type="SAM" id="MobiDB-lite"/>
    </source>
</evidence>
<accession>A0A8C3HBZ1</accession>
<feature type="compositionally biased region" description="Basic and acidic residues" evidence="15">
    <location>
        <begin position="1"/>
        <end position="12"/>
    </location>
</feature>
<comment type="caution">
    <text evidence="14">Lacks conserved residue(s) required for the propagation of feature annotation.</text>
</comment>
<evidence type="ECO:0000256" key="12">
    <source>
        <dbReference type="ARBA" id="ARBA00029855"/>
    </source>
</evidence>
<keyword evidence="9" id="KW-0677">Repeat</keyword>
<dbReference type="FunFam" id="2.10.70.10:FF:000003">
    <property type="entry name" value="Versican core protein"/>
    <property type="match status" value="1"/>
</dbReference>
<evidence type="ECO:0000256" key="4">
    <source>
        <dbReference type="ARBA" id="ARBA00020104"/>
    </source>
</evidence>
<evidence type="ECO:0000256" key="14">
    <source>
        <dbReference type="PROSITE-ProRule" id="PRU00302"/>
    </source>
</evidence>
<dbReference type="InterPro" id="IPR051503">
    <property type="entry name" value="ComplSys_Reg/VirEntry_Med"/>
</dbReference>
<dbReference type="PANTHER" id="PTHR45785:SF2">
    <property type="entry name" value="COMPLEMENT FACTOR H-RELATED"/>
    <property type="match status" value="1"/>
</dbReference>
<gene>
    <name evidence="16" type="primary">LOC101942255</name>
</gene>
<proteinExistence type="predicted"/>
<dbReference type="PROSITE" id="PS51390">
    <property type="entry name" value="WAP"/>
    <property type="match status" value="1"/>
</dbReference>
<organism evidence="16 17">
    <name type="scientific">Chrysemys picta bellii</name>
    <name type="common">Western painted turtle</name>
    <name type="synonym">Emys bellii</name>
    <dbReference type="NCBI Taxonomy" id="8478"/>
    <lineage>
        <taxon>Eukaryota</taxon>
        <taxon>Metazoa</taxon>
        <taxon>Chordata</taxon>
        <taxon>Craniata</taxon>
        <taxon>Vertebrata</taxon>
        <taxon>Euteleostomi</taxon>
        <taxon>Archelosauria</taxon>
        <taxon>Testudinata</taxon>
        <taxon>Testudines</taxon>
        <taxon>Cryptodira</taxon>
        <taxon>Durocryptodira</taxon>
        <taxon>Testudinoidea</taxon>
        <taxon>Emydidae</taxon>
        <taxon>Chrysemys</taxon>
    </lineage>
</organism>
<dbReference type="GO" id="GO:0008201">
    <property type="term" value="F:heparin binding"/>
    <property type="evidence" value="ECO:0007669"/>
    <property type="project" value="UniProtKB-KW"/>
</dbReference>
<comment type="function">
    <text evidence="1">Binds to various kinds of negatively charged substances such as heparin, phospholipids, and dextran sulfate. May prevent activation of the intrinsic blood coagulation cascade by binding to phospholipids on the surface of damaged cells.</text>
</comment>
<dbReference type="Proteomes" id="UP000694380">
    <property type="component" value="Unplaced"/>
</dbReference>
<feature type="disulfide bond" evidence="14">
    <location>
        <begin position="220"/>
        <end position="263"/>
    </location>
</feature>
<name>A0A8C3HBZ1_CHRPI</name>
<evidence type="ECO:0000256" key="1">
    <source>
        <dbReference type="ARBA" id="ARBA00003651"/>
    </source>
</evidence>
<evidence type="ECO:0000256" key="8">
    <source>
        <dbReference type="ARBA" id="ARBA00022729"/>
    </source>
</evidence>
<feature type="disulfide bond" evidence="14">
    <location>
        <begin position="188"/>
        <end position="215"/>
    </location>
</feature>
<comment type="subcellular location">
    <subcellularLocation>
        <location evidence="3">Secreted</location>
    </subcellularLocation>
    <subcellularLocation>
        <location evidence="2">Virion</location>
    </subcellularLocation>
</comment>
<dbReference type="GO" id="GO:0005576">
    <property type="term" value="C:extracellular region"/>
    <property type="evidence" value="ECO:0007669"/>
    <property type="project" value="UniProtKB-SubCell"/>
</dbReference>
<dbReference type="Pfam" id="PF00095">
    <property type="entry name" value="WAP"/>
    <property type="match status" value="1"/>
</dbReference>
<dbReference type="Gene3D" id="2.10.70.10">
    <property type="entry name" value="Complement Module, domain 1"/>
    <property type="match status" value="4"/>
</dbReference>
<dbReference type="GO" id="GO:0030414">
    <property type="term" value="F:peptidase inhibitor activity"/>
    <property type="evidence" value="ECO:0007669"/>
    <property type="project" value="InterPro"/>
</dbReference>
<keyword evidence="7" id="KW-0358">Heparin-binding</keyword>
<dbReference type="SMART" id="SM00032">
    <property type="entry name" value="CCP"/>
    <property type="match status" value="3"/>
</dbReference>
<dbReference type="InterPro" id="IPR008197">
    <property type="entry name" value="WAP_dom"/>
</dbReference>
<dbReference type="GeneID" id="101942255"/>
<evidence type="ECO:0000256" key="9">
    <source>
        <dbReference type="ARBA" id="ARBA00022737"/>
    </source>
</evidence>
<keyword evidence="5" id="KW-0964">Secreted</keyword>
<dbReference type="RefSeq" id="XP_042699155.1">
    <property type="nucleotide sequence ID" value="XM_042843221.2"/>
</dbReference>
<dbReference type="InterPro" id="IPR035976">
    <property type="entry name" value="Sushi/SCR/CCP_sf"/>
</dbReference>
<dbReference type="CDD" id="cd00033">
    <property type="entry name" value="CCP"/>
    <property type="match status" value="3"/>
</dbReference>
<protein>
    <recommendedName>
        <fullName evidence="4">Beta-2-glycoprotein 1</fullName>
    </recommendedName>
    <alternativeName>
        <fullName evidence="12">Apolipoprotein H</fullName>
    </alternativeName>
    <alternativeName>
        <fullName evidence="13">Beta-2-glycoprotein I</fullName>
    </alternativeName>
</protein>
<evidence type="ECO:0000256" key="5">
    <source>
        <dbReference type="ARBA" id="ARBA00022525"/>
    </source>
</evidence>
<dbReference type="SUPFAM" id="SSF57535">
    <property type="entry name" value="Complement control module/SCR domain"/>
    <property type="match status" value="4"/>
</dbReference>
<dbReference type="Pfam" id="PF09014">
    <property type="entry name" value="Sushi_2"/>
    <property type="match status" value="1"/>
</dbReference>
<dbReference type="AlphaFoldDB" id="A0A8C3HBZ1"/>
<keyword evidence="10 14" id="KW-1015">Disulfide bond</keyword>
<evidence type="ECO:0000256" key="13">
    <source>
        <dbReference type="ARBA" id="ARBA00033414"/>
    </source>
</evidence>
<evidence type="ECO:0000256" key="11">
    <source>
        <dbReference type="ARBA" id="ARBA00023180"/>
    </source>
</evidence>
<dbReference type="InterPro" id="IPR015104">
    <property type="entry name" value="Sushi_2"/>
</dbReference>
<evidence type="ECO:0000313" key="17">
    <source>
        <dbReference type="Proteomes" id="UP000694380"/>
    </source>
</evidence>
<reference evidence="16" key="2">
    <citation type="submission" date="2025-09" db="UniProtKB">
        <authorList>
            <consortium name="Ensembl"/>
        </authorList>
    </citation>
    <scope>IDENTIFICATION</scope>
</reference>
<reference evidence="16" key="1">
    <citation type="submission" date="2025-08" db="UniProtKB">
        <authorList>
            <consortium name="Ensembl"/>
        </authorList>
    </citation>
    <scope>IDENTIFICATION</scope>
</reference>
<evidence type="ECO:0000256" key="10">
    <source>
        <dbReference type="ARBA" id="ARBA00023157"/>
    </source>
</evidence>
<evidence type="ECO:0000256" key="7">
    <source>
        <dbReference type="ARBA" id="ARBA00022674"/>
    </source>
</evidence>
<feature type="region of interest" description="Disordered" evidence="15">
    <location>
        <begin position="1"/>
        <end position="60"/>
    </location>
</feature>
<dbReference type="OMA" id="YCRARCL"/>
<dbReference type="Ensembl" id="ENSCPBT00000018602.1">
    <property type="protein sequence ID" value="ENSCPBP00000015713.1"/>
    <property type="gene ID" value="ENSCPBG00000011605.1"/>
</dbReference>